<dbReference type="OrthoDB" id="132546at2157"/>
<feature type="domain" description="Glycosyl transferase family 1" evidence="1">
    <location>
        <begin position="188"/>
        <end position="345"/>
    </location>
</feature>
<keyword evidence="3" id="KW-0808">Transferase</keyword>
<organism evidence="3 4">
    <name type="scientific">Halorubrum cibi</name>
    <dbReference type="NCBI Taxonomy" id="413815"/>
    <lineage>
        <taxon>Archaea</taxon>
        <taxon>Methanobacteriati</taxon>
        <taxon>Methanobacteriota</taxon>
        <taxon>Stenosarchaea group</taxon>
        <taxon>Halobacteria</taxon>
        <taxon>Halobacteriales</taxon>
        <taxon>Haloferacaceae</taxon>
        <taxon>Halorubrum</taxon>
    </lineage>
</organism>
<dbReference type="RefSeq" id="WP_142987808.1">
    <property type="nucleotide sequence ID" value="NZ_FXTD01000017.1"/>
</dbReference>
<dbReference type="Gene3D" id="3.40.50.2000">
    <property type="entry name" value="Glycogen Phosphorylase B"/>
    <property type="match status" value="2"/>
</dbReference>
<evidence type="ECO:0000259" key="1">
    <source>
        <dbReference type="Pfam" id="PF00534"/>
    </source>
</evidence>
<feature type="domain" description="Glycosyltransferase subfamily 4-like N-terminal" evidence="2">
    <location>
        <begin position="14"/>
        <end position="169"/>
    </location>
</feature>
<dbReference type="PANTHER" id="PTHR12526">
    <property type="entry name" value="GLYCOSYLTRANSFERASE"/>
    <property type="match status" value="1"/>
</dbReference>
<protein>
    <submittedName>
        <fullName evidence="3">Glycosyltransferase involved in cell wall bisynthesis</fullName>
    </submittedName>
</protein>
<dbReference type="Proteomes" id="UP000319712">
    <property type="component" value="Unassembled WGS sequence"/>
</dbReference>
<evidence type="ECO:0000313" key="3">
    <source>
        <dbReference type="EMBL" id="SMO90577.1"/>
    </source>
</evidence>
<evidence type="ECO:0000259" key="2">
    <source>
        <dbReference type="Pfam" id="PF13439"/>
    </source>
</evidence>
<dbReference type="GO" id="GO:0016757">
    <property type="term" value="F:glycosyltransferase activity"/>
    <property type="evidence" value="ECO:0007669"/>
    <property type="project" value="InterPro"/>
</dbReference>
<dbReference type="Pfam" id="PF00534">
    <property type="entry name" value="Glycos_transf_1"/>
    <property type="match status" value="1"/>
</dbReference>
<sequence length="364" mass="40268">MSSSITLFIGNLTIGGAEQVTVNLANQLVENGHQVEVLVVTEQGKLINELSSSIEFSVLPIDRMRWSVVPLACHLRRTQPDVVISFLTAANVMTILAAQLSQVSSRIIVTEHSTQSETQAFSKKRDMILAKYTYSLADHVVGVSKGVSQDIRDWARISNDKVSTIYNPVISEEQFETVYALPSHQWFHDDEIAVVLSVGRHVEAKDYPTLIRAFARLTEERGDTRLLLLGGGKLTSEYESLAEQLEISEKVSMPGFVSDPYPYMAHSDVFALSSQWEGLSLVLIEAMACGTPVVSTDCPNGPSEILMNGEYGDLTPVGDSEALKDALLRILKDPIDPEKLQQRARYFSIREATAQYEGLFETVL</sequence>
<dbReference type="Pfam" id="PF13439">
    <property type="entry name" value="Glyco_transf_4"/>
    <property type="match status" value="1"/>
</dbReference>
<dbReference type="PANTHER" id="PTHR12526:SF630">
    <property type="entry name" value="GLYCOSYLTRANSFERASE"/>
    <property type="match status" value="1"/>
</dbReference>
<keyword evidence="4" id="KW-1185">Reference proteome</keyword>
<dbReference type="InterPro" id="IPR001296">
    <property type="entry name" value="Glyco_trans_1"/>
</dbReference>
<proteinExistence type="predicted"/>
<reference evidence="3 4" key="1">
    <citation type="submission" date="2017-05" db="EMBL/GenBank/DDBJ databases">
        <authorList>
            <person name="Varghese N."/>
            <person name="Submissions S."/>
        </authorList>
    </citation>
    <scope>NUCLEOTIDE SEQUENCE [LARGE SCALE GENOMIC DNA]</scope>
    <source>
        <strain evidence="3 4">DSM 19504</strain>
    </source>
</reference>
<gene>
    <name evidence="3" type="ORF">SAMN06264867_1173</name>
</gene>
<dbReference type="SUPFAM" id="SSF53756">
    <property type="entry name" value="UDP-Glycosyltransferase/glycogen phosphorylase"/>
    <property type="match status" value="1"/>
</dbReference>
<dbReference type="CDD" id="cd03811">
    <property type="entry name" value="GT4_GT28_WabH-like"/>
    <property type="match status" value="1"/>
</dbReference>
<name>A0A521F372_9EURY</name>
<accession>A0A521F372</accession>
<evidence type="ECO:0000313" key="4">
    <source>
        <dbReference type="Proteomes" id="UP000319712"/>
    </source>
</evidence>
<dbReference type="InterPro" id="IPR028098">
    <property type="entry name" value="Glyco_trans_4-like_N"/>
</dbReference>
<dbReference type="EMBL" id="FXTD01000017">
    <property type="protein sequence ID" value="SMO90577.1"/>
    <property type="molecule type" value="Genomic_DNA"/>
</dbReference>
<dbReference type="AlphaFoldDB" id="A0A521F372"/>